<protein>
    <submittedName>
        <fullName evidence="1">Uncharacterized protein</fullName>
    </submittedName>
</protein>
<accession>A0A0E9UMC7</accession>
<dbReference type="AlphaFoldDB" id="A0A0E9UMC7"/>
<proteinExistence type="predicted"/>
<sequence length="48" mass="5476">MDCQYLCMYSMPVYDKPRLWTGTVHASWCVMDSVHCTLLCVGASPYVN</sequence>
<dbReference type="EMBL" id="GBXM01041676">
    <property type="protein sequence ID" value="JAH66901.1"/>
    <property type="molecule type" value="Transcribed_RNA"/>
</dbReference>
<reference evidence="1" key="1">
    <citation type="submission" date="2014-11" db="EMBL/GenBank/DDBJ databases">
        <authorList>
            <person name="Amaro Gonzalez C."/>
        </authorList>
    </citation>
    <scope>NUCLEOTIDE SEQUENCE</scope>
</reference>
<organism evidence="1">
    <name type="scientific">Anguilla anguilla</name>
    <name type="common">European freshwater eel</name>
    <name type="synonym">Muraena anguilla</name>
    <dbReference type="NCBI Taxonomy" id="7936"/>
    <lineage>
        <taxon>Eukaryota</taxon>
        <taxon>Metazoa</taxon>
        <taxon>Chordata</taxon>
        <taxon>Craniata</taxon>
        <taxon>Vertebrata</taxon>
        <taxon>Euteleostomi</taxon>
        <taxon>Actinopterygii</taxon>
        <taxon>Neopterygii</taxon>
        <taxon>Teleostei</taxon>
        <taxon>Anguilliformes</taxon>
        <taxon>Anguillidae</taxon>
        <taxon>Anguilla</taxon>
    </lineage>
</organism>
<reference evidence="1" key="2">
    <citation type="journal article" date="2015" name="Fish Shellfish Immunol.">
        <title>Early steps in the European eel (Anguilla anguilla)-Vibrio vulnificus interaction in the gills: Role of the RtxA13 toxin.</title>
        <authorList>
            <person name="Callol A."/>
            <person name="Pajuelo D."/>
            <person name="Ebbesson L."/>
            <person name="Teles M."/>
            <person name="MacKenzie S."/>
            <person name="Amaro C."/>
        </authorList>
    </citation>
    <scope>NUCLEOTIDE SEQUENCE</scope>
</reference>
<evidence type="ECO:0000313" key="1">
    <source>
        <dbReference type="EMBL" id="JAH66901.1"/>
    </source>
</evidence>
<name>A0A0E9UMC7_ANGAN</name>